<dbReference type="HOGENOM" id="CLU_1884344_0_0_9"/>
<dbReference type="InterPro" id="IPR024559">
    <property type="entry name" value="DUF3846"/>
</dbReference>
<reference evidence="2 3" key="1">
    <citation type="submission" date="2011-10" db="EMBL/GenBank/DDBJ databases">
        <title>Whole genome sequence of Selenomonas ruminantium subsp. lactilytica TAM6421.</title>
        <authorList>
            <person name="Oguchi A."/>
            <person name="Ankai A."/>
            <person name="Kaneko J."/>
            <person name="Yamada-Narita S."/>
            <person name="Fukui S."/>
            <person name="Takahashi M."/>
            <person name="Onodera T."/>
            <person name="Kojima S."/>
            <person name="Fushimi T."/>
            <person name="Abe N."/>
            <person name="Kamio Y."/>
            <person name="Yamazaki S."/>
            <person name="Fujita N."/>
        </authorList>
    </citation>
    <scope>NUCLEOTIDE SEQUENCE [LARGE SCALE GENOMIC DNA]</scope>
    <source>
        <strain evidence="3">NBRC 103574 / TAM6421</strain>
    </source>
</reference>
<evidence type="ECO:0000259" key="1">
    <source>
        <dbReference type="Pfam" id="PF12957"/>
    </source>
</evidence>
<sequence length="135" mass="15201">MNVLVQDVSVLNDGKYFAVTKVCEIDAGNTLQAMYDLIGCDTVDYRSFTIEGHEYDAWFDDEFLFADKQIPSALLTEDEGWGSNVLICNNVFYARSDMEGGMVGLTDEDVERLKRWQSKSMSKAIKYARVVGMIG</sequence>
<evidence type="ECO:0000313" key="2">
    <source>
        <dbReference type="EMBL" id="BAL83499.1"/>
    </source>
</evidence>
<dbReference type="AlphaFoldDB" id="I0GRW2"/>
<feature type="domain" description="DUF3846" evidence="1">
    <location>
        <begin position="23"/>
        <end position="115"/>
    </location>
</feature>
<organism evidence="2 3">
    <name type="scientific">Selenomonas ruminantium subsp. lactilytica (strain NBRC 103574 / TAM6421)</name>
    <dbReference type="NCBI Taxonomy" id="927704"/>
    <lineage>
        <taxon>Bacteria</taxon>
        <taxon>Bacillati</taxon>
        <taxon>Bacillota</taxon>
        <taxon>Negativicutes</taxon>
        <taxon>Selenomonadales</taxon>
        <taxon>Selenomonadaceae</taxon>
        <taxon>Selenomonas</taxon>
    </lineage>
</organism>
<dbReference type="KEGG" id="sri:SELR_17910"/>
<dbReference type="RefSeq" id="WP_014424930.1">
    <property type="nucleotide sequence ID" value="NC_017068.1"/>
</dbReference>
<dbReference type="Pfam" id="PF12957">
    <property type="entry name" value="DUF3846"/>
    <property type="match status" value="1"/>
</dbReference>
<dbReference type="OrthoDB" id="1667343at2"/>
<gene>
    <name evidence="2" type="ordered locus">SELR_17910</name>
</gene>
<accession>I0GRW2</accession>
<dbReference type="EMBL" id="AP012292">
    <property type="protein sequence ID" value="BAL83499.1"/>
    <property type="molecule type" value="Genomic_DNA"/>
</dbReference>
<protein>
    <recommendedName>
        <fullName evidence="1">DUF3846 domain-containing protein</fullName>
    </recommendedName>
</protein>
<evidence type="ECO:0000313" key="3">
    <source>
        <dbReference type="Proteomes" id="UP000007887"/>
    </source>
</evidence>
<dbReference type="PATRIC" id="fig|927704.6.peg.1853"/>
<proteinExistence type="predicted"/>
<dbReference type="Proteomes" id="UP000007887">
    <property type="component" value="Chromosome"/>
</dbReference>
<dbReference type="eggNOG" id="ENOG502ZJX6">
    <property type="taxonomic scope" value="Bacteria"/>
</dbReference>
<name>I0GRW2_SELRL</name>